<keyword evidence="2" id="KW-1185">Reference proteome</keyword>
<evidence type="ECO:0000313" key="1">
    <source>
        <dbReference type="EMBL" id="GAX20793.1"/>
    </source>
</evidence>
<dbReference type="Proteomes" id="UP000198406">
    <property type="component" value="Unassembled WGS sequence"/>
</dbReference>
<protein>
    <submittedName>
        <fullName evidence="1">Uncharacterized protein</fullName>
    </submittedName>
</protein>
<comment type="caution">
    <text evidence="1">The sequence shown here is derived from an EMBL/GenBank/DDBJ whole genome shotgun (WGS) entry which is preliminary data.</text>
</comment>
<dbReference type="InParanoid" id="A0A1Z5K3G9"/>
<dbReference type="OrthoDB" id="120976at2759"/>
<dbReference type="AlphaFoldDB" id="A0A1Z5K3G9"/>
<dbReference type="SUPFAM" id="SSF52047">
    <property type="entry name" value="RNI-like"/>
    <property type="match status" value="1"/>
</dbReference>
<accession>A0A1Z5K3G9</accession>
<reference evidence="1 2" key="1">
    <citation type="journal article" date="2015" name="Plant Cell">
        <title>Oil accumulation by the oleaginous diatom Fistulifera solaris as revealed by the genome and transcriptome.</title>
        <authorList>
            <person name="Tanaka T."/>
            <person name="Maeda Y."/>
            <person name="Veluchamy A."/>
            <person name="Tanaka M."/>
            <person name="Abida H."/>
            <person name="Marechal E."/>
            <person name="Bowler C."/>
            <person name="Muto M."/>
            <person name="Sunaga Y."/>
            <person name="Tanaka M."/>
            <person name="Yoshino T."/>
            <person name="Taniguchi T."/>
            <person name="Fukuda Y."/>
            <person name="Nemoto M."/>
            <person name="Matsumoto M."/>
            <person name="Wong P.S."/>
            <person name="Aburatani S."/>
            <person name="Fujibuchi W."/>
        </authorList>
    </citation>
    <scope>NUCLEOTIDE SEQUENCE [LARGE SCALE GENOMIC DNA]</scope>
    <source>
        <strain evidence="1 2">JPCC DA0580</strain>
    </source>
</reference>
<gene>
    <name evidence="1" type="ORF">FisN_7Hu105</name>
</gene>
<organism evidence="1 2">
    <name type="scientific">Fistulifera solaris</name>
    <name type="common">Oleaginous diatom</name>
    <dbReference type="NCBI Taxonomy" id="1519565"/>
    <lineage>
        <taxon>Eukaryota</taxon>
        <taxon>Sar</taxon>
        <taxon>Stramenopiles</taxon>
        <taxon>Ochrophyta</taxon>
        <taxon>Bacillariophyta</taxon>
        <taxon>Bacillariophyceae</taxon>
        <taxon>Bacillariophycidae</taxon>
        <taxon>Naviculales</taxon>
        <taxon>Naviculaceae</taxon>
        <taxon>Fistulifera</taxon>
    </lineage>
</organism>
<name>A0A1Z5K3G9_FISSO</name>
<dbReference type="EMBL" id="BDSP01000152">
    <property type="protein sequence ID" value="GAX20793.1"/>
    <property type="molecule type" value="Genomic_DNA"/>
</dbReference>
<evidence type="ECO:0000313" key="2">
    <source>
        <dbReference type="Proteomes" id="UP000198406"/>
    </source>
</evidence>
<proteinExistence type="predicted"/>
<sequence>MKQQEMIESFLVLIPEEQLTFQQKQCRGHWRREASLPIYKMTREPKSLEDFEWESYRDIAIWLKDGLFILLCKPENHRYFSWKISFTIHVGKYQLSGAICSIYGEALDAVETFLDFYAPYQHCQASKVRFEIDWEHLEANDGDFDFAEHLDPEEIAFLLDASSKQQIKFAAGEWDAEQSVVLATRPYALDLKLAVSSPNWIYFTFQDGGTAFVEALEKRQSSFGSLCLEYDQEYIPLNSENFKRLCNLDTYFERLEISYVDGQDALLPLEAKTKALVYGFEANVYKATDLASLNIVAQDLDIDVCFDAQGDDEDSDNAWERRLISFLRRLAELGHFTRLNISFSIMQDVVPEQEEAITRVLIDTIKANPSLVHLDLTGWYSPFDLAPHLQQIFEAVEEHPGLRTLVVEQYPPNDPDYSWLRLLLSRNVYITVLDRSGNKCTDGSSIDRLYLLNKCYIDSRTLLRESVSLRPKLVATLLIQRALEKYKRNQVLLSQHMDVLCEFIQDMNLEYFYALEEHELPVSLHCNISENSPKRLRSSMEN</sequence>